<comment type="caution">
    <text evidence="2">The sequence shown here is derived from an EMBL/GenBank/DDBJ whole genome shotgun (WGS) entry which is preliminary data.</text>
</comment>
<dbReference type="Proteomes" id="UP001589854">
    <property type="component" value="Unassembled WGS sequence"/>
</dbReference>
<evidence type="ECO:0000259" key="1">
    <source>
        <dbReference type="Pfam" id="PF00899"/>
    </source>
</evidence>
<sequence>MSKTISLLVNDHYYKKTKIYPFICQIGTGGNGGYVTQQIAQMMSIFQIKGHYLIVDPDRVEEKNLKNQLFIEADIGKKKADVLAKRYSAAYNIPISSYSESYIEDIQSLKNLFNTDYQQIGSDYEVLYIPLIIGCVDNSFTRRVLHEFFESSRRCIYLDVGNGSVKVPNDFRDRPRDKWTKEEIESYDESGWDGQVVCGLRLEGKTILPSAVDVFPDFANDHDEIAPSQIACSNLVSMDPQRLITNRTASLAVATYMNELFESATISKHMTFFHAKEGYMKSMPVYK</sequence>
<protein>
    <submittedName>
        <fullName evidence="2">ThiF family adenylyltransferase</fullName>
    </submittedName>
</protein>
<dbReference type="InterPro" id="IPR035985">
    <property type="entry name" value="Ubiquitin-activating_enz"/>
</dbReference>
<proteinExistence type="predicted"/>
<dbReference type="Pfam" id="PF00899">
    <property type="entry name" value="ThiF"/>
    <property type="match status" value="1"/>
</dbReference>
<keyword evidence="2" id="KW-0808">Transferase</keyword>
<feature type="domain" description="THIF-type NAD/FAD binding fold" evidence="1">
    <location>
        <begin position="26"/>
        <end position="148"/>
    </location>
</feature>
<gene>
    <name evidence="2" type="ORF">ACFFIX_20435</name>
</gene>
<dbReference type="Gene3D" id="3.40.50.720">
    <property type="entry name" value="NAD(P)-binding Rossmann-like Domain"/>
    <property type="match status" value="1"/>
</dbReference>
<name>A0ABV6GJ79_9BACI</name>
<dbReference type="SUPFAM" id="SSF69572">
    <property type="entry name" value="Activating enzymes of the ubiquitin-like proteins"/>
    <property type="match status" value="1"/>
</dbReference>
<evidence type="ECO:0000313" key="2">
    <source>
        <dbReference type="EMBL" id="MFC0273758.1"/>
    </source>
</evidence>
<reference evidence="2 3" key="1">
    <citation type="submission" date="2024-09" db="EMBL/GenBank/DDBJ databases">
        <authorList>
            <person name="Sun Q."/>
            <person name="Mori K."/>
        </authorList>
    </citation>
    <scope>NUCLEOTIDE SEQUENCE [LARGE SCALE GENOMIC DNA]</scope>
    <source>
        <strain evidence="2 3">CCM 7228</strain>
    </source>
</reference>
<dbReference type="RefSeq" id="WP_378937377.1">
    <property type="nucleotide sequence ID" value="NZ_JBHLVO010000024.1"/>
</dbReference>
<accession>A0ABV6GJ79</accession>
<evidence type="ECO:0000313" key="3">
    <source>
        <dbReference type="Proteomes" id="UP001589854"/>
    </source>
</evidence>
<dbReference type="EMBL" id="JBHLVO010000024">
    <property type="protein sequence ID" value="MFC0273758.1"/>
    <property type="molecule type" value="Genomic_DNA"/>
</dbReference>
<dbReference type="InterPro" id="IPR000594">
    <property type="entry name" value="ThiF_NAD_FAD-bd"/>
</dbReference>
<organism evidence="2 3">
    <name type="scientific">Metabacillus herbersteinensis</name>
    <dbReference type="NCBI Taxonomy" id="283816"/>
    <lineage>
        <taxon>Bacteria</taxon>
        <taxon>Bacillati</taxon>
        <taxon>Bacillota</taxon>
        <taxon>Bacilli</taxon>
        <taxon>Bacillales</taxon>
        <taxon>Bacillaceae</taxon>
        <taxon>Metabacillus</taxon>
    </lineage>
</organism>
<keyword evidence="2" id="KW-0548">Nucleotidyltransferase</keyword>
<dbReference type="GO" id="GO:0016779">
    <property type="term" value="F:nucleotidyltransferase activity"/>
    <property type="evidence" value="ECO:0007669"/>
    <property type="project" value="UniProtKB-KW"/>
</dbReference>
<dbReference type="CDD" id="cd01483">
    <property type="entry name" value="E1_enzyme_family"/>
    <property type="match status" value="1"/>
</dbReference>
<keyword evidence="3" id="KW-1185">Reference proteome</keyword>